<dbReference type="Pfam" id="PF08263">
    <property type="entry name" value="LRRNT_2"/>
    <property type="match status" value="1"/>
</dbReference>
<comment type="caution">
    <text evidence="5">The sequence shown here is derived from an EMBL/GenBank/DDBJ whole genome shotgun (WGS) entry which is preliminary data.</text>
</comment>
<keyword evidence="1" id="KW-0433">Leucine-rich repeat</keyword>
<feature type="domain" description="Leucine-rich repeat-containing N-terminal plant-type" evidence="4">
    <location>
        <begin position="26"/>
        <end position="65"/>
    </location>
</feature>
<evidence type="ECO:0000313" key="5">
    <source>
        <dbReference type="EMBL" id="RXH84571.1"/>
    </source>
</evidence>
<name>A0A498ISZ3_MALDO</name>
<keyword evidence="6" id="KW-1185">Reference proteome</keyword>
<proteinExistence type="predicted"/>
<evidence type="ECO:0000259" key="4">
    <source>
        <dbReference type="Pfam" id="PF08263"/>
    </source>
</evidence>
<keyword evidence="3" id="KW-0732">Signal</keyword>
<dbReference type="EMBL" id="RDQH01000337">
    <property type="protein sequence ID" value="RXH84571.1"/>
    <property type="molecule type" value="Genomic_DNA"/>
</dbReference>
<evidence type="ECO:0000313" key="6">
    <source>
        <dbReference type="Proteomes" id="UP000290289"/>
    </source>
</evidence>
<evidence type="ECO:0000256" key="2">
    <source>
        <dbReference type="ARBA" id="ARBA00022737"/>
    </source>
</evidence>
<gene>
    <name evidence="5" type="ORF">DVH24_032855</name>
</gene>
<organism evidence="5 6">
    <name type="scientific">Malus domestica</name>
    <name type="common">Apple</name>
    <name type="synonym">Pyrus malus</name>
    <dbReference type="NCBI Taxonomy" id="3750"/>
    <lineage>
        <taxon>Eukaryota</taxon>
        <taxon>Viridiplantae</taxon>
        <taxon>Streptophyta</taxon>
        <taxon>Embryophyta</taxon>
        <taxon>Tracheophyta</taxon>
        <taxon>Spermatophyta</taxon>
        <taxon>Magnoliopsida</taxon>
        <taxon>eudicotyledons</taxon>
        <taxon>Gunneridae</taxon>
        <taxon>Pentapetalae</taxon>
        <taxon>rosids</taxon>
        <taxon>fabids</taxon>
        <taxon>Rosales</taxon>
        <taxon>Rosaceae</taxon>
        <taxon>Amygdaloideae</taxon>
        <taxon>Maleae</taxon>
        <taxon>Malus</taxon>
    </lineage>
</organism>
<sequence length="80" mass="8989">MKVILVIVSLLLFNSLLLCYSIEDNVACLEGVKSSFTDLEGRLSQWDLANRLVTSICKLVGVTCWNEKENRLISLQLPSM</sequence>
<dbReference type="Proteomes" id="UP000290289">
    <property type="component" value="Chromosome 11"/>
</dbReference>
<feature type="chain" id="PRO_5019864832" description="Leucine-rich repeat-containing N-terminal plant-type domain-containing protein" evidence="3">
    <location>
        <begin position="20"/>
        <end position="80"/>
    </location>
</feature>
<evidence type="ECO:0000256" key="1">
    <source>
        <dbReference type="ARBA" id="ARBA00022614"/>
    </source>
</evidence>
<accession>A0A498ISZ3</accession>
<protein>
    <recommendedName>
        <fullName evidence="4">Leucine-rich repeat-containing N-terminal plant-type domain-containing protein</fullName>
    </recommendedName>
</protein>
<dbReference type="STRING" id="3750.A0A498ISZ3"/>
<dbReference type="AlphaFoldDB" id="A0A498ISZ3"/>
<keyword evidence="2" id="KW-0677">Repeat</keyword>
<evidence type="ECO:0000256" key="3">
    <source>
        <dbReference type="SAM" id="SignalP"/>
    </source>
</evidence>
<feature type="signal peptide" evidence="3">
    <location>
        <begin position="1"/>
        <end position="19"/>
    </location>
</feature>
<dbReference type="InterPro" id="IPR013210">
    <property type="entry name" value="LRR_N_plant-typ"/>
</dbReference>
<reference evidence="5 6" key="1">
    <citation type="submission" date="2018-10" db="EMBL/GenBank/DDBJ databases">
        <title>A high-quality apple genome assembly.</title>
        <authorList>
            <person name="Hu J."/>
        </authorList>
    </citation>
    <scope>NUCLEOTIDE SEQUENCE [LARGE SCALE GENOMIC DNA]</scope>
    <source>
        <strain evidence="6">cv. HFTH1</strain>
        <tissue evidence="5">Young leaf</tissue>
    </source>
</reference>